<comment type="caution">
    <text evidence="1">The sequence shown here is derived from an EMBL/GenBank/DDBJ whole genome shotgun (WGS) entry which is preliminary data.</text>
</comment>
<name>A0ABR6XVA4_9BURK</name>
<dbReference type="EMBL" id="JACOFU010000010">
    <property type="protein sequence ID" value="MBC3833395.1"/>
    <property type="molecule type" value="Genomic_DNA"/>
</dbReference>
<sequence length="166" mass="17074">GRTDIGAQGRAVDCEVGCDSGTGAGIGTVFDCDRPALCEAFSRCVEGGTDAGVATGRIGDVATTAAVSDPGVGVGGDATTRCYVDSSAHEARCCGREVQGAGVDAGTEGRYRDFEVDADTGSGTDLRAVFDRDGPAFRNFGFAWLFSDSRHRAVVSDEEANFVSLD</sequence>
<accession>A0ABR6XVA4</accession>
<gene>
    <name evidence="1" type="ORF">H8K33_17945</name>
</gene>
<keyword evidence="2" id="KW-1185">Reference proteome</keyword>
<feature type="non-terminal residue" evidence="1">
    <location>
        <position position="1"/>
    </location>
</feature>
<proteinExistence type="predicted"/>
<protein>
    <submittedName>
        <fullName evidence="1">Uncharacterized protein</fullName>
    </submittedName>
</protein>
<reference evidence="1 2" key="1">
    <citation type="submission" date="2020-08" db="EMBL/GenBank/DDBJ databases">
        <title>Novel species isolated from subtropical streams in China.</title>
        <authorList>
            <person name="Lu H."/>
        </authorList>
    </citation>
    <scope>NUCLEOTIDE SEQUENCE [LARGE SCALE GENOMIC DNA]</scope>
    <source>
        <strain evidence="1 2">KCTC 52442</strain>
    </source>
</reference>
<organism evidence="1 2">
    <name type="scientific">Undibacterium amnicola</name>
    <dbReference type="NCBI Taxonomy" id="1834038"/>
    <lineage>
        <taxon>Bacteria</taxon>
        <taxon>Pseudomonadati</taxon>
        <taxon>Pseudomonadota</taxon>
        <taxon>Betaproteobacteria</taxon>
        <taxon>Burkholderiales</taxon>
        <taxon>Oxalobacteraceae</taxon>
        <taxon>Undibacterium</taxon>
    </lineage>
</organism>
<evidence type="ECO:0000313" key="1">
    <source>
        <dbReference type="EMBL" id="MBC3833395.1"/>
    </source>
</evidence>
<dbReference type="Proteomes" id="UP000643610">
    <property type="component" value="Unassembled WGS sequence"/>
</dbReference>
<dbReference type="RefSeq" id="WP_186892448.1">
    <property type="nucleotide sequence ID" value="NZ_JACOFU010000010.1"/>
</dbReference>
<evidence type="ECO:0000313" key="2">
    <source>
        <dbReference type="Proteomes" id="UP000643610"/>
    </source>
</evidence>